<dbReference type="Gene3D" id="3.40.30.10">
    <property type="entry name" value="Glutaredoxin"/>
    <property type="match status" value="1"/>
</dbReference>
<evidence type="ECO:0000259" key="1">
    <source>
        <dbReference type="Pfam" id="PF13409"/>
    </source>
</evidence>
<name>A0A319EYY4_9EURO</name>
<protein>
    <submittedName>
        <fullName evidence="3">Uncharacterized protein</fullName>
    </submittedName>
</protein>
<dbReference type="VEuPathDB" id="FungiDB:BO71DRAFT_427390"/>
<gene>
    <name evidence="3" type="ORF">BO71DRAFT_427390</name>
</gene>
<dbReference type="EMBL" id="KZ825828">
    <property type="protein sequence ID" value="PYH97182.1"/>
    <property type="molecule type" value="Genomic_DNA"/>
</dbReference>
<dbReference type="SUPFAM" id="SSF47616">
    <property type="entry name" value="GST C-terminal domain-like"/>
    <property type="match status" value="1"/>
</dbReference>
<evidence type="ECO:0000313" key="4">
    <source>
        <dbReference type="Proteomes" id="UP000247810"/>
    </source>
</evidence>
<dbReference type="SUPFAM" id="SSF52833">
    <property type="entry name" value="Thioredoxin-like"/>
    <property type="match status" value="1"/>
</dbReference>
<dbReference type="InterPro" id="IPR054416">
    <property type="entry name" value="GST_UstS-like_C"/>
</dbReference>
<evidence type="ECO:0000313" key="3">
    <source>
        <dbReference type="EMBL" id="PYH97182.1"/>
    </source>
</evidence>
<dbReference type="InterPro" id="IPR004045">
    <property type="entry name" value="Glutathione_S-Trfase_N"/>
</dbReference>
<dbReference type="STRING" id="1448320.A0A319EYY4"/>
<feature type="domain" description="GST N-terminal" evidence="1">
    <location>
        <begin position="26"/>
        <end position="111"/>
    </location>
</feature>
<keyword evidence="4" id="KW-1185">Reference proteome</keyword>
<dbReference type="Pfam" id="PF13409">
    <property type="entry name" value="GST_N_2"/>
    <property type="match status" value="1"/>
</dbReference>
<dbReference type="AlphaFoldDB" id="A0A319EYY4"/>
<evidence type="ECO:0000259" key="2">
    <source>
        <dbReference type="Pfam" id="PF22041"/>
    </source>
</evidence>
<dbReference type="Proteomes" id="UP000247810">
    <property type="component" value="Unassembled WGS sequence"/>
</dbReference>
<dbReference type="CDD" id="cd00299">
    <property type="entry name" value="GST_C_family"/>
    <property type="match status" value="1"/>
</dbReference>
<feature type="domain" description="Glutathione S-transferase UstS-like C-terminal" evidence="2">
    <location>
        <begin position="203"/>
        <end position="290"/>
    </location>
</feature>
<organism evidence="3 4">
    <name type="scientific">Aspergillus ellipticus CBS 707.79</name>
    <dbReference type="NCBI Taxonomy" id="1448320"/>
    <lineage>
        <taxon>Eukaryota</taxon>
        <taxon>Fungi</taxon>
        <taxon>Dikarya</taxon>
        <taxon>Ascomycota</taxon>
        <taxon>Pezizomycotina</taxon>
        <taxon>Eurotiomycetes</taxon>
        <taxon>Eurotiomycetidae</taxon>
        <taxon>Eurotiales</taxon>
        <taxon>Aspergillaceae</taxon>
        <taxon>Aspergillus</taxon>
        <taxon>Aspergillus subgen. Circumdati</taxon>
    </lineage>
</organism>
<dbReference type="Gene3D" id="1.20.1050.10">
    <property type="match status" value="1"/>
</dbReference>
<dbReference type="InterPro" id="IPR036282">
    <property type="entry name" value="Glutathione-S-Trfase_C_sf"/>
</dbReference>
<dbReference type="OrthoDB" id="4951845at2759"/>
<dbReference type="Pfam" id="PF22041">
    <property type="entry name" value="GST_C_7"/>
    <property type="match status" value="1"/>
</dbReference>
<proteinExistence type="predicted"/>
<accession>A0A319EYY4</accession>
<reference evidence="3 4" key="1">
    <citation type="submission" date="2018-02" db="EMBL/GenBank/DDBJ databases">
        <title>The genomes of Aspergillus section Nigri reveals drivers in fungal speciation.</title>
        <authorList>
            <consortium name="DOE Joint Genome Institute"/>
            <person name="Vesth T.C."/>
            <person name="Nybo J."/>
            <person name="Theobald S."/>
            <person name="Brandl J."/>
            <person name="Frisvad J.C."/>
            <person name="Nielsen K.F."/>
            <person name="Lyhne E.K."/>
            <person name="Kogle M.E."/>
            <person name="Kuo A."/>
            <person name="Riley R."/>
            <person name="Clum A."/>
            <person name="Nolan M."/>
            <person name="Lipzen A."/>
            <person name="Salamov A."/>
            <person name="Henrissat B."/>
            <person name="Wiebenga A."/>
            <person name="De vries R.P."/>
            <person name="Grigoriev I.V."/>
            <person name="Mortensen U.H."/>
            <person name="Andersen M.R."/>
            <person name="Baker S.E."/>
        </authorList>
    </citation>
    <scope>NUCLEOTIDE SEQUENCE [LARGE SCALE GENOMIC DNA]</scope>
    <source>
        <strain evidence="3 4">CBS 707.79</strain>
    </source>
</reference>
<dbReference type="InterPro" id="IPR036249">
    <property type="entry name" value="Thioredoxin-like_sf"/>
</dbReference>
<sequence length="296" mass="32812">MSITTTTPLTFYDIATRPPAETNCCSPNTWKSRFALNYKHAPYSTVWVPLLDVTKVRKSLHVPACRKFADGSDFYTLPILHDRGTTTEGGTGPGTGTLVGDSFDIAVHLQETYPDAGPAGSTGDNDLFPPQTLDYTFGNHDIVVPLTGVRDRREKYAPYAQFNVHVDAVFSAHVQLTVQGFRFDPATEDAVKAQFVSRAGVASWEDFKLEGEAREKTVEAFREALGELARLFRRDPAGPFVLGQRPSYADFIVGGWLRMMDAMLPSGEWEGLKAWHDGVFGRLHNALEVYTDMKTV</sequence>